<protein>
    <submittedName>
        <fullName evidence="6">GMC oxidoreductase</fullName>
    </submittedName>
</protein>
<dbReference type="EMBL" id="KN833003">
    <property type="protein sequence ID" value="KIM80572.1"/>
    <property type="molecule type" value="Genomic_DNA"/>
</dbReference>
<organism evidence="6 7">
    <name type="scientific">Piloderma croceum (strain F 1598)</name>
    <dbReference type="NCBI Taxonomy" id="765440"/>
    <lineage>
        <taxon>Eukaryota</taxon>
        <taxon>Fungi</taxon>
        <taxon>Dikarya</taxon>
        <taxon>Basidiomycota</taxon>
        <taxon>Agaricomycotina</taxon>
        <taxon>Agaricomycetes</taxon>
        <taxon>Agaricomycetidae</taxon>
        <taxon>Atheliales</taxon>
        <taxon>Atheliaceae</taxon>
        <taxon>Piloderma</taxon>
    </lineage>
</organism>
<dbReference type="InterPro" id="IPR036188">
    <property type="entry name" value="FAD/NAD-bd_sf"/>
</dbReference>
<dbReference type="InParanoid" id="A0A0C3BTA7"/>
<evidence type="ECO:0000256" key="1">
    <source>
        <dbReference type="ARBA" id="ARBA00001974"/>
    </source>
</evidence>
<comment type="cofactor">
    <cofactor evidence="1 4">
        <name>FAD</name>
        <dbReference type="ChEBI" id="CHEBI:57692"/>
    </cofactor>
</comment>
<dbReference type="SUPFAM" id="SSF54373">
    <property type="entry name" value="FAD-linked reductases, C-terminal domain"/>
    <property type="match status" value="1"/>
</dbReference>
<accession>A0A0C3BTA7</accession>
<dbReference type="Proteomes" id="UP000054166">
    <property type="component" value="Unassembled WGS sequence"/>
</dbReference>
<evidence type="ECO:0000256" key="3">
    <source>
        <dbReference type="PIRSR" id="PIRSR000137-1"/>
    </source>
</evidence>
<evidence type="ECO:0000259" key="5">
    <source>
        <dbReference type="PROSITE" id="PS00624"/>
    </source>
</evidence>
<feature type="active site" description="Proton acceptor" evidence="3">
    <location>
        <position position="573"/>
    </location>
</feature>
<dbReference type="InterPro" id="IPR000172">
    <property type="entry name" value="GMC_OxRdtase_N"/>
</dbReference>
<dbReference type="PROSITE" id="PS00624">
    <property type="entry name" value="GMC_OXRED_2"/>
    <property type="match status" value="1"/>
</dbReference>
<dbReference type="AlphaFoldDB" id="A0A0C3BTA7"/>
<feature type="binding site" evidence="4">
    <location>
        <position position="111"/>
    </location>
    <ligand>
        <name>FAD</name>
        <dbReference type="ChEBI" id="CHEBI:57692"/>
    </ligand>
</feature>
<gene>
    <name evidence="6" type="ORF">PILCRDRAFT_822300</name>
</gene>
<reference evidence="7" key="2">
    <citation type="submission" date="2015-01" db="EMBL/GenBank/DDBJ databases">
        <title>Evolutionary Origins and Diversification of the Mycorrhizal Mutualists.</title>
        <authorList>
            <consortium name="DOE Joint Genome Institute"/>
            <consortium name="Mycorrhizal Genomics Consortium"/>
            <person name="Kohler A."/>
            <person name="Kuo A."/>
            <person name="Nagy L.G."/>
            <person name="Floudas D."/>
            <person name="Copeland A."/>
            <person name="Barry K.W."/>
            <person name="Cichocki N."/>
            <person name="Veneault-Fourrey C."/>
            <person name="LaButti K."/>
            <person name="Lindquist E.A."/>
            <person name="Lipzen A."/>
            <person name="Lundell T."/>
            <person name="Morin E."/>
            <person name="Murat C."/>
            <person name="Riley R."/>
            <person name="Ohm R."/>
            <person name="Sun H."/>
            <person name="Tunlid A."/>
            <person name="Henrissat B."/>
            <person name="Grigoriev I.V."/>
            <person name="Hibbett D.S."/>
            <person name="Martin F."/>
        </authorList>
    </citation>
    <scope>NUCLEOTIDE SEQUENCE [LARGE SCALE GENOMIC DNA]</scope>
    <source>
        <strain evidence="7">F 1598</strain>
    </source>
</reference>
<dbReference type="InterPro" id="IPR012132">
    <property type="entry name" value="GMC_OxRdtase"/>
</dbReference>
<dbReference type="PANTHER" id="PTHR11552:SF219">
    <property type="entry name" value="GLUCOSE-METHANOL-CHOLINE OXIDOREDUCTASE N-TERMINAL DOMAIN-CONTAINING PROTEIN"/>
    <property type="match status" value="1"/>
</dbReference>
<evidence type="ECO:0000313" key="7">
    <source>
        <dbReference type="Proteomes" id="UP000054166"/>
    </source>
</evidence>
<dbReference type="PIRSF" id="PIRSF000137">
    <property type="entry name" value="Alcohol_oxidase"/>
    <property type="match status" value="1"/>
</dbReference>
<reference evidence="6 7" key="1">
    <citation type="submission" date="2014-04" db="EMBL/GenBank/DDBJ databases">
        <authorList>
            <consortium name="DOE Joint Genome Institute"/>
            <person name="Kuo A."/>
            <person name="Tarkka M."/>
            <person name="Buscot F."/>
            <person name="Kohler A."/>
            <person name="Nagy L.G."/>
            <person name="Floudas D."/>
            <person name="Copeland A."/>
            <person name="Barry K.W."/>
            <person name="Cichocki N."/>
            <person name="Veneault-Fourrey C."/>
            <person name="LaButti K."/>
            <person name="Lindquist E.A."/>
            <person name="Lipzen A."/>
            <person name="Lundell T."/>
            <person name="Morin E."/>
            <person name="Murat C."/>
            <person name="Sun H."/>
            <person name="Tunlid A."/>
            <person name="Henrissat B."/>
            <person name="Grigoriev I.V."/>
            <person name="Hibbett D.S."/>
            <person name="Martin F."/>
            <person name="Nordberg H.P."/>
            <person name="Cantor M.N."/>
            <person name="Hua S.X."/>
        </authorList>
    </citation>
    <scope>NUCLEOTIDE SEQUENCE [LARGE SCALE GENOMIC DNA]</scope>
    <source>
        <strain evidence="6 7">F 1598</strain>
    </source>
</reference>
<dbReference type="STRING" id="765440.A0A0C3BTA7"/>
<feature type="binding site" evidence="4">
    <location>
        <position position="250"/>
    </location>
    <ligand>
        <name>FAD</name>
        <dbReference type="ChEBI" id="CHEBI:57692"/>
    </ligand>
</feature>
<evidence type="ECO:0000256" key="4">
    <source>
        <dbReference type="PIRSR" id="PIRSR000137-2"/>
    </source>
</evidence>
<dbReference type="Gene3D" id="3.30.560.10">
    <property type="entry name" value="Glucose Oxidase, domain 3"/>
    <property type="match status" value="1"/>
</dbReference>
<dbReference type="SUPFAM" id="SSF51905">
    <property type="entry name" value="FAD/NAD(P)-binding domain"/>
    <property type="match status" value="1"/>
</dbReference>
<name>A0A0C3BTA7_PILCF</name>
<dbReference type="HOGENOM" id="CLU_002865_7_2_1"/>
<sequence length="596" mass="65958">MWPWSTYPTTPLESVASPVTEKDGQAAYDYIIVGGGTAGCALASRLSEDPTISVLLLESGPVLNSWSSRVPLLSTDYRLKSSPAYKWATAPIQCLKERTLQMVSGKAMGGTSRINALLYTRSTPGEYNAWARDGRKGWSYDEVEPYFSKSEKSLSHGKSPHRGSNGMWQNQCTDEIYFDNISHTIEATTALGIPYITEANSPDDPVTACTLLDRTIDSDSKRHSTFDAFLPLHIAQQRQKHLTICTEVIVTSLEIKPGTSGLQATGVFLERDSQSYGPTDRYYVRAKREIILCAGAIGSPQLLMLSGIGPKDHLNEVGVPLVKHLPGVGMHLQDHYGASVIYRAPRDDTMHGLESSMFLGLREFIKYMLTGRGLFLLPNPQIAIFCRSALLDEDSRNIVQYPSQSDSRDPDNIPDIEILPIPYDASESKCDLQGEGAFSLLCVLLRPKSSGTVRLTSTDARVRPACDLGSLTVKEDYAVMRKVIRLALRIGRQMREQGYPLRDLNVPQSESDTDLDDFIHHAARTTYHYSSTCRMAPEDDEMPGVVDDELRVYGVRRLRVADASVFPSIPAAHLQAPAVMVAEKCADFLRAELMTR</sequence>
<dbReference type="InterPro" id="IPR007867">
    <property type="entry name" value="GMC_OxRtase_C"/>
</dbReference>
<dbReference type="Pfam" id="PF00732">
    <property type="entry name" value="GMC_oxred_N"/>
    <property type="match status" value="1"/>
</dbReference>
<evidence type="ECO:0000256" key="2">
    <source>
        <dbReference type="ARBA" id="ARBA00010790"/>
    </source>
</evidence>
<feature type="active site" description="Proton donor" evidence="3">
    <location>
        <position position="528"/>
    </location>
</feature>
<dbReference type="Gene3D" id="3.50.50.60">
    <property type="entry name" value="FAD/NAD(P)-binding domain"/>
    <property type="match status" value="1"/>
</dbReference>
<keyword evidence="4" id="KW-0285">Flavoprotein</keyword>
<evidence type="ECO:0000313" key="6">
    <source>
        <dbReference type="EMBL" id="KIM80572.1"/>
    </source>
</evidence>
<keyword evidence="7" id="KW-1185">Reference proteome</keyword>
<dbReference type="Pfam" id="PF05199">
    <property type="entry name" value="GMC_oxred_C"/>
    <property type="match status" value="1"/>
</dbReference>
<dbReference type="PANTHER" id="PTHR11552">
    <property type="entry name" value="GLUCOSE-METHANOL-CHOLINE GMC OXIDOREDUCTASE"/>
    <property type="match status" value="1"/>
</dbReference>
<proteinExistence type="inferred from homology"/>
<dbReference type="OrthoDB" id="269227at2759"/>
<keyword evidence="4" id="KW-0274">FAD</keyword>
<feature type="domain" description="Glucose-methanol-choline oxidoreductase N-terminal" evidence="5">
    <location>
        <begin position="295"/>
        <end position="309"/>
    </location>
</feature>
<comment type="similarity">
    <text evidence="2">Belongs to the GMC oxidoreductase family.</text>
</comment>
<dbReference type="GO" id="GO:0016614">
    <property type="term" value="F:oxidoreductase activity, acting on CH-OH group of donors"/>
    <property type="evidence" value="ECO:0007669"/>
    <property type="project" value="InterPro"/>
</dbReference>
<dbReference type="GO" id="GO:0050660">
    <property type="term" value="F:flavin adenine dinucleotide binding"/>
    <property type="evidence" value="ECO:0007669"/>
    <property type="project" value="InterPro"/>
</dbReference>